<reference evidence="16 17" key="1">
    <citation type="submission" date="2016-10" db="EMBL/GenBank/DDBJ databases">
        <authorList>
            <person name="de Groot N.N."/>
        </authorList>
    </citation>
    <scope>NUCLEOTIDE SEQUENCE [LARGE SCALE GENOMIC DNA]</scope>
    <source>
        <strain evidence="16 17">DSM 29316</strain>
    </source>
</reference>
<evidence type="ECO:0000313" key="16">
    <source>
        <dbReference type="EMBL" id="SFA79498.1"/>
    </source>
</evidence>
<feature type="domain" description="Aconitase A/isopropylmalate dehydratase small subunit swivel" evidence="15">
    <location>
        <begin position="723"/>
        <end position="848"/>
    </location>
</feature>
<dbReference type="NCBIfam" id="NF006757">
    <property type="entry name" value="PRK09277.1"/>
    <property type="match status" value="1"/>
</dbReference>
<dbReference type="InterPro" id="IPR018136">
    <property type="entry name" value="Aconitase_4Fe-4S_BS"/>
</dbReference>
<keyword evidence="8 12" id="KW-0408">Iron</keyword>
<feature type="region of interest" description="Disordered" evidence="13">
    <location>
        <begin position="405"/>
        <end position="439"/>
    </location>
</feature>
<dbReference type="Gene3D" id="6.10.190.10">
    <property type="match status" value="1"/>
</dbReference>
<evidence type="ECO:0000313" key="17">
    <source>
        <dbReference type="Proteomes" id="UP000198796"/>
    </source>
</evidence>
<dbReference type="PROSITE" id="PS01244">
    <property type="entry name" value="ACONITASE_2"/>
    <property type="match status" value="1"/>
</dbReference>
<evidence type="ECO:0000256" key="4">
    <source>
        <dbReference type="ARBA" id="ARBA00005026"/>
    </source>
</evidence>
<evidence type="ECO:0000256" key="7">
    <source>
        <dbReference type="ARBA" id="ARBA00022723"/>
    </source>
</evidence>
<dbReference type="Gene3D" id="3.30.499.10">
    <property type="entry name" value="Aconitase, domain 3"/>
    <property type="match status" value="2"/>
</dbReference>
<evidence type="ECO:0000256" key="5">
    <source>
        <dbReference type="ARBA" id="ARBA00007185"/>
    </source>
</evidence>
<comment type="function">
    <text evidence="12">Catalyzes the isomerization of citrate to isocitrate via cis-aconitate.</text>
</comment>
<comment type="catalytic activity">
    <reaction evidence="11 12">
        <text>citrate = D-threo-isocitrate</text>
        <dbReference type="Rhea" id="RHEA:10336"/>
        <dbReference type="ChEBI" id="CHEBI:15562"/>
        <dbReference type="ChEBI" id="CHEBI:16947"/>
        <dbReference type="EC" id="4.2.1.3"/>
    </reaction>
</comment>
<keyword evidence="17" id="KW-1185">Reference proteome</keyword>
<protein>
    <recommendedName>
        <fullName evidence="12">Aconitate hydratase</fullName>
        <shortName evidence="12">Aconitase</shortName>
        <ecNumber evidence="12">4.2.1.3</ecNumber>
    </recommendedName>
</protein>
<keyword evidence="6 12" id="KW-0004">4Fe-4S</keyword>
<evidence type="ECO:0000259" key="15">
    <source>
        <dbReference type="Pfam" id="PF00694"/>
    </source>
</evidence>
<evidence type="ECO:0000256" key="6">
    <source>
        <dbReference type="ARBA" id="ARBA00022485"/>
    </source>
</evidence>
<evidence type="ECO:0000256" key="8">
    <source>
        <dbReference type="ARBA" id="ARBA00023004"/>
    </source>
</evidence>
<dbReference type="PANTHER" id="PTHR11670">
    <property type="entry name" value="ACONITASE/IRON-RESPONSIVE ELEMENT FAMILY MEMBER"/>
    <property type="match status" value="1"/>
</dbReference>
<feature type="compositionally biased region" description="Basic and acidic residues" evidence="13">
    <location>
        <begin position="405"/>
        <end position="422"/>
    </location>
</feature>
<dbReference type="GO" id="GO:0051539">
    <property type="term" value="F:4 iron, 4 sulfur cluster binding"/>
    <property type="evidence" value="ECO:0007669"/>
    <property type="project" value="UniProtKB-KW"/>
</dbReference>
<feature type="domain" description="Aconitase/3-isopropylmalate dehydratase large subunit alpha/beta/alpha" evidence="14">
    <location>
        <begin position="81"/>
        <end position="593"/>
    </location>
</feature>
<gene>
    <name evidence="16" type="ORF">SAMN05421688_0952</name>
</gene>
<dbReference type="CDD" id="cd01586">
    <property type="entry name" value="AcnA_IRP"/>
    <property type="match status" value="1"/>
</dbReference>
<dbReference type="Gene3D" id="3.20.19.10">
    <property type="entry name" value="Aconitase, domain 4"/>
    <property type="match status" value="1"/>
</dbReference>
<dbReference type="InterPro" id="IPR001030">
    <property type="entry name" value="Acoase/IPM_deHydtase_lsu_aba"/>
</dbReference>
<proteinExistence type="inferred from homology"/>
<dbReference type="PRINTS" id="PR00415">
    <property type="entry name" value="ACONITASE"/>
</dbReference>
<dbReference type="Proteomes" id="UP000198796">
    <property type="component" value="Unassembled WGS sequence"/>
</dbReference>
<dbReference type="GO" id="GO:0047456">
    <property type="term" value="F:2-methylisocitrate dehydratase activity"/>
    <property type="evidence" value="ECO:0007669"/>
    <property type="project" value="UniProtKB-EC"/>
</dbReference>
<dbReference type="SUPFAM" id="SSF52016">
    <property type="entry name" value="LeuD/IlvD-like"/>
    <property type="match status" value="1"/>
</dbReference>
<evidence type="ECO:0000256" key="10">
    <source>
        <dbReference type="ARBA" id="ARBA00023239"/>
    </source>
</evidence>
<dbReference type="FunFam" id="3.30.499.10:FF:000002">
    <property type="entry name" value="Aconitate hydratase"/>
    <property type="match status" value="1"/>
</dbReference>
<evidence type="ECO:0000256" key="2">
    <source>
        <dbReference type="ARBA" id="ARBA00001966"/>
    </source>
</evidence>
<dbReference type="SUPFAM" id="SSF53732">
    <property type="entry name" value="Aconitase iron-sulfur domain"/>
    <property type="match status" value="1"/>
</dbReference>
<evidence type="ECO:0000256" key="12">
    <source>
        <dbReference type="RuleBase" id="RU361275"/>
    </source>
</evidence>
<dbReference type="InterPro" id="IPR015931">
    <property type="entry name" value="Acnase/IPM_dHydase_lsu_aba_1/3"/>
</dbReference>
<comment type="pathway">
    <text evidence="3">Carbohydrate metabolism; tricarboxylic acid cycle; isocitrate from oxaloacetate: step 2/2.</text>
</comment>
<keyword evidence="7" id="KW-0479">Metal-binding</keyword>
<dbReference type="PROSITE" id="PS00450">
    <property type="entry name" value="ACONITASE_1"/>
    <property type="match status" value="1"/>
</dbReference>
<comment type="similarity">
    <text evidence="5 12">Belongs to the aconitase/IPM isomerase family.</text>
</comment>
<dbReference type="AlphaFoldDB" id="A0A1I0VTH6"/>
<name>A0A1I0VTH6_9RHOB</name>
<dbReference type="RefSeq" id="WP_092061033.1">
    <property type="nucleotide sequence ID" value="NZ_FOJU01000001.1"/>
</dbReference>
<dbReference type="InterPro" id="IPR006249">
    <property type="entry name" value="Aconitase/IRP2"/>
</dbReference>
<dbReference type="EMBL" id="FOJU01000001">
    <property type="protein sequence ID" value="SFA79498.1"/>
    <property type="molecule type" value="Genomic_DNA"/>
</dbReference>
<comment type="cofactor">
    <cofactor evidence="2">
        <name>[4Fe-4S] cluster</name>
        <dbReference type="ChEBI" id="CHEBI:49883"/>
    </cofactor>
</comment>
<dbReference type="NCBIfam" id="TIGR01341">
    <property type="entry name" value="aconitase_1"/>
    <property type="match status" value="1"/>
</dbReference>
<dbReference type="STRING" id="871651.SAMN05421688_0952"/>
<evidence type="ECO:0000256" key="1">
    <source>
        <dbReference type="ARBA" id="ARBA00000118"/>
    </source>
</evidence>
<comment type="catalytic activity">
    <reaction evidence="1">
        <text>(2S,3R)-3-hydroxybutane-1,2,3-tricarboxylate = 2-methyl-cis-aconitate + H2O</text>
        <dbReference type="Rhea" id="RHEA:17941"/>
        <dbReference type="ChEBI" id="CHEBI:15377"/>
        <dbReference type="ChEBI" id="CHEBI:57429"/>
        <dbReference type="ChEBI" id="CHEBI:57872"/>
        <dbReference type="EC" id="4.2.1.99"/>
    </reaction>
</comment>
<dbReference type="CDD" id="cd01580">
    <property type="entry name" value="AcnA_IRP_Swivel"/>
    <property type="match status" value="1"/>
</dbReference>
<dbReference type="EC" id="4.2.1.3" evidence="12"/>
<dbReference type="NCBIfam" id="NF009520">
    <property type="entry name" value="PRK12881.1"/>
    <property type="match status" value="1"/>
</dbReference>
<accession>A0A1I0VTH6</accession>
<dbReference type="InterPro" id="IPR015928">
    <property type="entry name" value="Aconitase/3IPM_dehydase_swvl"/>
</dbReference>
<evidence type="ECO:0000259" key="14">
    <source>
        <dbReference type="Pfam" id="PF00330"/>
    </source>
</evidence>
<evidence type="ECO:0000256" key="9">
    <source>
        <dbReference type="ARBA" id="ARBA00023014"/>
    </source>
</evidence>
<evidence type="ECO:0000256" key="3">
    <source>
        <dbReference type="ARBA" id="ARBA00004717"/>
    </source>
</evidence>
<keyword evidence="9 12" id="KW-0411">Iron-sulfur</keyword>
<sequence length="926" mass="100581">MPITVGQDTSRTRKTLEAGGKTYAYYSIPAAQEAGLGDFTKLPAALKVVLENMLRFEDGKTVATDDIKAFSDWAANGGKGDRELAYRPARVLMQDFTGVPAVVDLAAMRDGIKNLGGDPEKINPLNPVDLVIDHSVMIDEFGNPRAFQMNVDREYERNIERYTFLKWGQSAFNNFRVVPPGTGICHQVNLEYLAQTVWTDTDQDGNEVAYPDTLVGTDSHTTMVNGAAVLGWGVGGIEAEAAMLGQPISMLIPEVIGFKLTGRMMEGTTGTDLVLKVVEMLRAKGVVGKFVEFYGEGLDHLPLADRATIANMAPEYGATCGFFPIDQETLRYLDMTGRDKDRIALVEAYAKANGMWRDASYDPVYTDTLELNMDTIVPAISGPKRPQDYIALDQAASAFGQYIKGQREGKDATPKEEVRWEGEGGAAEPTDIPGDEGLHKRGYVQTADHSYQLHDGSIVIASITSCTNTSNPYVMIGAGLVARKAREKGLTRKPWVKTSLAPGSQVVSAYLEAAELQEDLDAIGFNLVGYGCTTCIGNSGPLEPEISKAVNDNDLIATSILSGNRNFEGRISPDVRANYLASPPLVVAYSLVGDMNVDITTASLGKDQDGNDVYLKDIWPTQKEIADLVEKTVTRKAFLEKYADVFKGDEKWQSVETTDSQTYDWPSTSTYVQNPPYFQGMSREPGTISNIEGARVLALLGDMITTDHISPAGSFKETTPAGIYLRERQVPVREFNSYGSRRGNHEVMMRGTFANIRIKNEMLDGVEGGYTKDPKGEQASIFDAAVAYQDAGTPLVIFGGEQYGAGSSRDWAAKGTALLGVKAVIAESFERIHRSNLVGMGVIPFEFTGGDSRKSLGLTGDETVSIHGLDTVTPAAIVPCTITYADGTEKVIDLKCRIDTAVEKEYVEHGGVLHYVLRDLAGLTAA</sequence>
<dbReference type="InterPro" id="IPR036008">
    <property type="entry name" value="Aconitase_4Fe-4S_dom"/>
</dbReference>
<dbReference type="Pfam" id="PF00330">
    <property type="entry name" value="Aconitase"/>
    <property type="match status" value="1"/>
</dbReference>
<organism evidence="16 17">
    <name type="scientific">Poseidonocella pacifica</name>
    <dbReference type="NCBI Taxonomy" id="871651"/>
    <lineage>
        <taxon>Bacteria</taxon>
        <taxon>Pseudomonadati</taxon>
        <taxon>Pseudomonadota</taxon>
        <taxon>Alphaproteobacteria</taxon>
        <taxon>Rhodobacterales</taxon>
        <taxon>Roseobacteraceae</taxon>
        <taxon>Poseidonocella</taxon>
    </lineage>
</organism>
<dbReference type="Pfam" id="PF00694">
    <property type="entry name" value="Aconitase_C"/>
    <property type="match status" value="1"/>
</dbReference>
<keyword evidence="10 12" id="KW-0456">Lyase</keyword>
<evidence type="ECO:0000256" key="11">
    <source>
        <dbReference type="ARBA" id="ARBA00023501"/>
    </source>
</evidence>
<dbReference type="UniPathway" id="UPA00223">
    <property type="reaction ID" value="UER00718"/>
</dbReference>
<dbReference type="InterPro" id="IPR000573">
    <property type="entry name" value="AconitaseA/IPMdHydase_ssu_swvl"/>
</dbReference>
<evidence type="ECO:0000256" key="13">
    <source>
        <dbReference type="SAM" id="MobiDB-lite"/>
    </source>
</evidence>
<dbReference type="FunFam" id="3.20.19.10:FF:000001">
    <property type="entry name" value="Aconitate hydratase"/>
    <property type="match status" value="1"/>
</dbReference>
<dbReference type="OrthoDB" id="9764318at2"/>
<dbReference type="GO" id="GO:0006099">
    <property type="term" value="P:tricarboxylic acid cycle"/>
    <property type="evidence" value="ECO:0007669"/>
    <property type="project" value="UniProtKB-UniPathway"/>
</dbReference>
<dbReference type="GO" id="GO:0003994">
    <property type="term" value="F:aconitate hydratase activity"/>
    <property type="evidence" value="ECO:0007669"/>
    <property type="project" value="UniProtKB-EC"/>
</dbReference>
<dbReference type="InterPro" id="IPR044137">
    <property type="entry name" value="AcnA_IRP_Swivel"/>
</dbReference>
<dbReference type="GO" id="GO:0046872">
    <property type="term" value="F:metal ion binding"/>
    <property type="evidence" value="ECO:0007669"/>
    <property type="project" value="UniProtKB-KW"/>
</dbReference>
<comment type="pathway">
    <text evidence="4">Organic acid metabolism; propanoate degradation.</text>
</comment>